<keyword evidence="1" id="KW-0732">Signal</keyword>
<sequence>MNRHSMKLVVIFLLFYSLVNSQSNTEDKLQSIDYKDIPQEKVYIHYNSSLLFTGEYLYYSLYCINAKLNLLSDLSKIAYVELVGEDKKSIFQHKINLNKGVGQGDFFLPVTIPSGNYKLVGYTQWMNNGVKNNFFQGDISVINPYQGNQKNILETSDKKEINSDSDLIQNDNTNVKLILNKKKFTKRSKVQLTIKDIRSNLGYGNYSISVKKKDTSFQEASRYSTKTFFSLYESQQSGSPKKIVPPELRGELISGKITPVDSGTLVSNKKVAISIPGENYELKIAEADGDGVFYFNVDKAHIEQDALVQVLGDKEKFRITLDDPKSPDYSDLVFNKFSLSSESKSSVLERSVYNQIRNGYFSVKPDTLALNDDKSRFYGDIAQVFNLDDYTRFPTIRETLVEIVNNAWIKKIDEEQYVFQVRGYESSSNYAFLPLVIIDGVIIQDHSTIVDYNANKIKSIKLIRDLYFLNSQMFQGVIDIETIDGDYYKSFRSEGVYSLTLSKPLPIKKYYHEQYDEATKSTTDHIPDYRHQLLWIPNLKFDAKEMVIDFFTSDNVGQYEISLEGFTDKGKPVSIREILIVE</sequence>
<proteinExistence type="predicted"/>
<feature type="chain" id="PRO_5021856021" description="Carboxypeptidase regulatory-like domain-containing protein" evidence="1">
    <location>
        <begin position="26"/>
        <end position="582"/>
    </location>
</feature>
<evidence type="ECO:0000313" key="3">
    <source>
        <dbReference type="Proteomes" id="UP000318833"/>
    </source>
</evidence>
<dbReference type="Proteomes" id="UP000318833">
    <property type="component" value="Unassembled WGS sequence"/>
</dbReference>
<gene>
    <name evidence="2" type="ORF">FOF46_07880</name>
</gene>
<dbReference type="RefSeq" id="WP_143916080.1">
    <property type="nucleotide sequence ID" value="NZ_CANMIK010000012.1"/>
</dbReference>
<dbReference type="AlphaFoldDB" id="A0A554VMT0"/>
<protein>
    <recommendedName>
        <fullName evidence="4">Carboxypeptidase regulatory-like domain-containing protein</fullName>
    </recommendedName>
</protein>
<comment type="caution">
    <text evidence="2">The sequence shown here is derived from an EMBL/GenBank/DDBJ whole genome shotgun (WGS) entry which is preliminary data.</text>
</comment>
<evidence type="ECO:0000313" key="2">
    <source>
        <dbReference type="EMBL" id="TSE09620.1"/>
    </source>
</evidence>
<evidence type="ECO:0000256" key="1">
    <source>
        <dbReference type="SAM" id="SignalP"/>
    </source>
</evidence>
<name>A0A554VMT0_9FLAO</name>
<feature type="signal peptide" evidence="1">
    <location>
        <begin position="1"/>
        <end position="25"/>
    </location>
</feature>
<dbReference type="EMBL" id="VLNR01000012">
    <property type="protein sequence ID" value="TSE09620.1"/>
    <property type="molecule type" value="Genomic_DNA"/>
</dbReference>
<accession>A0A554VMT0</accession>
<keyword evidence="3" id="KW-1185">Reference proteome</keyword>
<reference evidence="2 3" key="1">
    <citation type="submission" date="2019-07" db="EMBL/GenBank/DDBJ databases">
        <title>The draft genome sequence of Aquimarina algiphila M91.</title>
        <authorList>
            <person name="Meng X."/>
        </authorList>
    </citation>
    <scope>NUCLEOTIDE SEQUENCE [LARGE SCALE GENOMIC DNA]</scope>
    <source>
        <strain evidence="2 3">M91</strain>
    </source>
</reference>
<evidence type="ECO:0008006" key="4">
    <source>
        <dbReference type="Google" id="ProtNLM"/>
    </source>
</evidence>
<organism evidence="2 3">
    <name type="scientific">Aquimarina algiphila</name>
    <dbReference type="NCBI Taxonomy" id="2047982"/>
    <lineage>
        <taxon>Bacteria</taxon>
        <taxon>Pseudomonadati</taxon>
        <taxon>Bacteroidota</taxon>
        <taxon>Flavobacteriia</taxon>
        <taxon>Flavobacteriales</taxon>
        <taxon>Flavobacteriaceae</taxon>
        <taxon>Aquimarina</taxon>
    </lineage>
</organism>
<dbReference type="OrthoDB" id="679547at2"/>